<feature type="modified residue" description="N6-acetyllysine" evidence="6">
    <location>
        <position position="656"/>
    </location>
</feature>
<dbReference type="InterPro" id="IPR020845">
    <property type="entry name" value="AMP-binding_CS"/>
</dbReference>
<dbReference type="PROSITE" id="PS00455">
    <property type="entry name" value="AMP_BINDING"/>
    <property type="match status" value="1"/>
</dbReference>
<evidence type="ECO:0000256" key="1">
    <source>
        <dbReference type="ARBA" id="ARBA00006432"/>
    </source>
</evidence>
<feature type="domain" description="Acetyl-coenzyme A synthetase N-terminal" evidence="11">
    <location>
        <begin position="73"/>
        <end position="126"/>
    </location>
</feature>
<dbReference type="Gene3D" id="3.40.50.12780">
    <property type="entry name" value="N-terminal domain of ligase-like"/>
    <property type="match status" value="1"/>
</dbReference>
<dbReference type="GO" id="GO:0016208">
    <property type="term" value="F:AMP binding"/>
    <property type="evidence" value="ECO:0007669"/>
    <property type="project" value="InterPro"/>
</dbReference>
<feature type="binding site" evidence="6">
    <location>
        <position position="586"/>
    </location>
    <ligand>
        <name>Mg(2+)</name>
        <dbReference type="ChEBI" id="CHEBI:18420"/>
    </ligand>
</feature>
<feature type="binding site" evidence="6">
    <location>
        <position position="562"/>
    </location>
    <ligand>
        <name>ATP</name>
        <dbReference type="ChEBI" id="CHEBI:30616"/>
    </ligand>
</feature>
<feature type="binding site" evidence="6">
    <location>
        <begin position="458"/>
        <end position="463"/>
    </location>
    <ligand>
        <name>ATP</name>
        <dbReference type="ChEBI" id="CHEBI:30616"/>
    </ligand>
</feature>
<keyword evidence="8" id="KW-0812">Transmembrane</keyword>
<dbReference type="HAMAP" id="MF_01123">
    <property type="entry name" value="Ac_CoA_synth"/>
    <property type="match status" value="1"/>
</dbReference>
<dbReference type="NCBIfam" id="NF001208">
    <property type="entry name" value="PRK00174.1"/>
    <property type="match status" value="1"/>
</dbReference>
<dbReference type="GO" id="GO:0005524">
    <property type="term" value="F:ATP binding"/>
    <property type="evidence" value="ECO:0007669"/>
    <property type="project" value="UniProtKB-KW"/>
</dbReference>
<dbReference type="InterPro" id="IPR032387">
    <property type="entry name" value="ACAS_N"/>
</dbReference>
<feature type="region of interest" description="Disordered" evidence="7">
    <location>
        <begin position="1"/>
        <end position="44"/>
    </location>
</feature>
<dbReference type="Proteomes" id="UP000266389">
    <property type="component" value="Unassembled WGS sequence"/>
</dbReference>
<feature type="domain" description="AMP-dependent synthetase/ligase" evidence="9">
    <location>
        <begin position="130"/>
        <end position="517"/>
    </location>
</feature>
<dbReference type="GO" id="GO:0003987">
    <property type="term" value="F:acetate-CoA ligase activity"/>
    <property type="evidence" value="ECO:0007669"/>
    <property type="project" value="UniProtKB-UniRule"/>
</dbReference>
<evidence type="ECO:0000313" key="13">
    <source>
        <dbReference type="Proteomes" id="UP000266389"/>
    </source>
</evidence>
<evidence type="ECO:0000256" key="4">
    <source>
        <dbReference type="ARBA" id="ARBA00022840"/>
    </source>
</evidence>
<keyword evidence="8" id="KW-0472">Membrane</keyword>
<dbReference type="PANTHER" id="PTHR24095:SF14">
    <property type="entry name" value="ACETYL-COENZYME A SYNTHETASE 1"/>
    <property type="match status" value="1"/>
</dbReference>
<keyword evidence="6" id="KW-0460">Magnesium</keyword>
<dbReference type="Pfam" id="PF00501">
    <property type="entry name" value="AMP-binding"/>
    <property type="match status" value="1"/>
</dbReference>
<evidence type="ECO:0000256" key="6">
    <source>
        <dbReference type="HAMAP-Rule" id="MF_01123"/>
    </source>
</evidence>
<keyword evidence="5 6" id="KW-0007">Acetylation</keyword>
<protein>
    <recommendedName>
        <fullName evidence="6">Acetyl-coenzyme A synthetase</fullName>
        <shortName evidence="6">AcCoA synthetase</shortName>
        <shortName evidence="6">Acs</shortName>
        <ecNumber evidence="6">6.2.1.1</ecNumber>
    </recommendedName>
    <alternativeName>
        <fullName evidence="6">Acetate--CoA ligase</fullName>
    </alternativeName>
    <alternativeName>
        <fullName evidence="6">Acyl-activating enzyme</fullName>
    </alternativeName>
</protein>
<dbReference type="EMBL" id="PHFL01000026">
    <property type="protein sequence ID" value="RFM24755.1"/>
    <property type="molecule type" value="Genomic_DNA"/>
</dbReference>
<feature type="domain" description="AMP-binding enzyme C-terminal" evidence="10">
    <location>
        <begin position="578"/>
        <end position="656"/>
    </location>
</feature>
<comment type="caution">
    <text evidence="6">Lacks conserved residue(s) required for the propagation of feature annotation.</text>
</comment>
<evidence type="ECO:0000259" key="9">
    <source>
        <dbReference type="Pfam" id="PF00501"/>
    </source>
</evidence>
<comment type="cofactor">
    <cofactor evidence="6">
        <name>Mg(2+)</name>
        <dbReference type="ChEBI" id="CHEBI:18420"/>
    </cofactor>
</comment>
<dbReference type="CDD" id="cd05966">
    <property type="entry name" value="ACS"/>
    <property type="match status" value="1"/>
</dbReference>
<dbReference type="SUPFAM" id="SSF56801">
    <property type="entry name" value="Acetyl-CoA synthetase-like"/>
    <property type="match status" value="1"/>
</dbReference>
<evidence type="ECO:0000256" key="2">
    <source>
        <dbReference type="ARBA" id="ARBA00022598"/>
    </source>
</evidence>
<feature type="binding site" evidence="6">
    <location>
        <position position="382"/>
    </location>
    <ligand>
        <name>CoA</name>
        <dbReference type="ChEBI" id="CHEBI:57287"/>
    </ligand>
</feature>
<feature type="binding site" evidence="6">
    <location>
        <position position="573"/>
    </location>
    <ligand>
        <name>ATP</name>
        <dbReference type="ChEBI" id="CHEBI:30616"/>
    </ligand>
</feature>
<dbReference type="FunFam" id="3.40.50.12780:FF:000001">
    <property type="entry name" value="Acetyl-coenzyme A synthetase"/>
    <property type="match status" value="1"/>
</dbReference>
<comment type="PTM">
    <text evidence="6">Acetylated. Deacetylation by the SIR2-homolog deacetylase activates the enzyme.</text>
</comment>
<dbReference type="Pfam" id="PF16177">
    <property type="entry name" value="ACAS_N"/>
    <property type="match status" value="1"/>
</dbReference>
<evidence type="ECO:0000313" key="12">
    <source>
        <dbReference type="EMBL" id="RFM24755.1"/>
    </source>
</evidence>
<feature type="transmembrane region" description="Helical" evidence="8">
    <location>
        <begin position="180"/>
        <end position="202"/>
    </location>
</feature>
<dbReference type="GO" id="GO:0005829">
    <property type="term" value="C:cytosol"/>
    <property type="evidence" value="ECO:0007669"/>
    <property type="project" value="TreeGrafter"/>
</dbReference>
<feature type="compositionally biased region" description="Low complexity" evidence="7">
    <location>
        <begin position="13"/>
        <end position="31"/>
    </location>
</feature>
<dbReference type="GO" id="GO:0046872">
    <property type="term" value="F:metal ion binding"/>
    <property type="evidence" value="ECO:0007669"/>
    <property type="project" value="UniProtKB-KW"/>
</dbReference>
<comment type="function">
    <text evidence="6">Catalyzes the conversion of acetate into acetyl-CoA (AcCoA), an essential intermediate at the junction of anabolic and catabolic pathways. AcsA undergoes a two-step reaction. In the first half reaction, AcsA combines acetate with ATP to form acetyl-adenylate (AcAMP) intermediate. In the second half reaction, it can then transfer the acetyl group from AcAMP to the sulfhydryl group of CoA, forming the product AcCoA.</text>
</comment>
<feature type="binding site" evidence="6">
    <location>
        <position position="570"/>
    </location>
    <ligand>
        <name>CoA</name>
        <dbReference type="ChEBI" id="CHEBI:57287"/>
    </ligand>
</feature>
<proteinExistence type="inferred from homology"/>
<sequence>MPTAKTVQKKSSSKTVKSSGSSSNGVTHSSGATALGRSSSSAPEINSVLTERRVFKPSKAFSQAAHIKSMAEYERLYKGAEKNPEKYWADLASQFHWFKKWRKVLEWKLPYAKWFVGGTTNICYNALDRHLNTWRRNKAALIWEGEPGEQRVLTYAQLHREVCKLANALKKRGIKKGDRVAIYMGMCPELVIAMLACARIGAVHSVIFGGFSAHAVADRINDAHAKMVICSDGVYRRGNILNLKAVIDEALVNTPSVENVIVYQRLKHDSNVTINMVDGRDHWWHDLMSLALDDCPAEPVDAEHPLFILYTSGSTGKPKGILHTTGGYMVHVATSHKMVFDIKDEDIYWCTADAGWITGHSYLVYGPLCNGTTSLMYEGALNFPDWGRLWDMIDRHKVSILYTAPTAIRSFIRAGDEWVDKHNLSSLRLLGTVGEPINPEAWMWYYTKVGKKRCPIVDTWWQTETGGIMISPLPGATPLKPGTATRPLPGIIVDVVRKDGTPCKANEGGFLVIKQPWPSMLRTIYGDNARYEKVYWSEIKGVYFTGDGARKDKDGYIWIMGRVDDVVNVSGHRLGTSEVESALVSHPAVAEAAVVSRPDEVKGNALVAFVTLRAGYEGSAALREELRNHVAREIGSIAKPDEIRWTEGLPKTRSGKIMRRLLRELAANGSISGDTTTLEDFTILEKLRQQEEEE</sequence>
<feature type="binding site" evidence="6">
    <location>
        <position position="358"/>
    </location>
    <ligand>
        <name>CoA</name>
        <dbReference type="ChEBI" id="CHEBI:57287"/>
    </ligand>
</feature>
<keyword evidence="4 6" id="KW-0067">ATP-binding</keyword>
<reference evidence="12 13" key="1">
    <citation type="journal article" date="2011" name="ISME J.">
        <title>Community ecology of hot spring cyanobacterial mats: predominant populations and their functional potential.</title>
        <authorList>
            <person name="Klatt C.G."/>
            <person name="Wood J.M."/>
            <person name="Rusch D.B."/>
            <person name="Bateson M.M."/>
            <person name="Hamamura N."/>
            <person name="Heidelberg J.F."/>
            <person name="Grossman A.R."/>
            <person name="Bhaya D."/>
            <person name="Cohan F.M."/>
            <person name="Kuhl M."/>
            <person name="Bryant D.A."/>
            <person name="Ward D.M."/>
        </authorList>
    </citation>
    <scope>NUCLEOTIDE SEQUENCE [LARGE SCALE GENOMIC DNA]</scope>
    <source>
        <strain evidence="12">OS</strain>
    </source>
</reference>
<comment type="catalytic activity">
    <reaction evidence="6">
        <text>acetate + ATP + CoA = acetyl-CoA + AMP + diphosphate</text>
        <dbReference type="Rhea" id="RHEA:23176"/>
        <dbReference type="ChEBI" id="CHEBI:30089"/>
        <dbReference type="ChEBI" id="CHEBI:30616"/>
        <dbReference type="ChEBI" id="CHEBI:33019"/>
        <dbReference type="ChEBI" id="CHEBI:57287"/>
        <dbReference type="ChEBI" id="CHEBI:57288"/>
        <dbReference type="ChEBI" id="CHEBI:456215"/>
        <dbReference type="EC" id="6.2.1.1"/>
    </reaction>
</comment>
<dbReference type="GO" id="GO:0019427">
    <property type="term" value="P:acetyl-CoA biosynthetic process from acetate"/>
    <property type="evidence" value="ECO:0007669"/>
    <property type="project" value="UniProtKB-UniRule"/>
</dbReference>
<dbReference type="InterPro" id="IPR025110">
    <property type="entry name" value="AMP-bd_C"/>
</dbReference>
<name>A0A395M1U4_9BACT</name>
<keyword evidence="2 6" id="KW-0436">Ligase</keyword>
<feature type="binding site" evidence="6">
    <location>
        <position position="547"/>
    </location>
    <ligand>
        <name>ATP</name>
        <dbReference type="ChEBI" id="CHEBI:30616"/>
    </ligand>
</feature>
<comment type="similarity">
    <text evidence="1 6">Belongs to the ATP-dependent AMP-binding enzyme family.</text>
</comment>
<organism evidence="12 13">
    <name type="scientific">Candidatus Thermochlorobacter aerophilus</name>
    <dbReference type="NCBI Taxonomy" id="1868324"/>
    <lineage>
        <taxon>Bacteria</taxon>
        <taxon>Pseudomonadati</taxon>
        <taxon>Chlorobiota</taxon>
        <taxon>Chlorobiia</taxon>
        <taxon>Chlorobiales</taxon>
        <taxon>Candidatus Thermochlorobacteriaceae</taxon>
        <taxon>Candidatus Thermochlorobacter</taxon>
    </lineage>
</organism>
<evidence type="ECO:0000256" key="5">
    <source>
        <dbReference type="ARBA" id="ARBA00022990"/>
    </source>
</evidence>
<feature type="binding site" evidence="6">
    <location>
        <begin position="434"/>
        <end position="436"/>
    </location>
    <ligand>
        <name>ATP</name>
        <dbReference type="ChEBI" id="CHEBI:30616"/>
    </ligand>
</feature>
<accession>A0A395M1U4</accession>
<keyword evidence="8" id="KW-1133">Transmembrane helix</keyword>
<dbReference type="Pfam" id="PF13193">
    <property type="entry name" value="AMP-binding_C"/>
    <property type="match status" value="1"/>
</dbReference>
<feature type="binding site" evidence="6">
    <location>
        <position position="584"/>
    </location>
    <ligand>
        <name>Mg(2+)</name>
        <dbReference type="ChEBI" id="CHEBI:18420"/>
    </ligand>
</feature>
<keyword evidence="6" id="KW-0479">Metal-binding</keyword>
<dbReference type="AlphaFoldDB" id="A0A395M1U4"/>
<feature type="binding site" evidence="6">
    <location>
        <begin position="236"/>
        <end position="239"/>
    </location>
    <ligand>
        <name>CoA</name>
        <dbReference type="ChEBI" id="CHEBI:57287"/>
    </ligand>
</feature>
<dbReference type="InterPro" id="IPR000873">
    <property type="entry name" value="AMP-dep_synth/lig_dom"/>
</dbReference>
<gene>
    <name evidence="12" type="primary">acs</name>
    <name evidence="6" type="synonym">acsA</name>
    <name evidence="12" type="ORF">D0433_03850</name>
</gene>
<dbReference type="InterPro" id="IPR045851">
    <property type="entry name" value="AMP-bd_C_sf"/>
</dbReference>
<dbReference type="PANTHER" id="PTHR24095">
    <property type="entry name" value="ACETYL-COENZYME A SYNTHETASE"/>
    <property type="match status" value="1"/>
</dbReference>
<dbReference type="EC" id="6.2.1.1" evidence="6"/>
<keyword evidence="3 6" id="KW-0547">Nucleotide-binding</keyword>
<feature type="binding site" evidence="6">
    <location>
        <position position="589"/>
    </location>
    <ligand>
        <name>Mg(2+)</name>
        <dbReference type="ChEBI" id="CHEBI:18420"/>
    </ligand>
</feature>
<dbReference type="InterPro" id="IPR011904">
    <property type="entry name" value="Ac_CoA_lig"/>
</dbReference>
<dbReference type="Gene3D" id="3.30.300.30">
    <property type="match status" value="1"/>
</dbReference>
<evidence type="ECO:0000256" key="7">
    <source>
        <dbReference type="SAM" id="MobiDB-lite"/>
    </source>
</evidence>
<evidence type="ECO:0000256" key="8">
    <source>
        <dbReference type="SAM" id="Phobius"/>
    </source>
</evidence>
<dbReference type="InterPro" id="IPR042099">
    <property type="entry name" value="ANL_N_sf"/>
</dbReference>
<comment type="caution">
    <text evidence="12">The sequence shown here is derived from an EMBL/GenBank/DDBJ whole genome shotgun (WGS) entry which is preliminary data.</text>
</comment>
<evidence type="ECO:0000259" key="10">
    <source>
        <dbReference type="Pfam" id="PF13193"/>
    </source>
</evidence>
<dbReference type="NCBIfam" id="TIGR02188">
    <property type="entry name" value="Ac_CoA_lig_AcsA"/>
    <property type="match status" value="1"/>
</dbReference>
<evidence type="ECO:0000256" key="3">
    <source>
        <dbReference type="ARBA" id="ARBA00022741"/>
    </source>
</evidence>
<evidence type="ECO:0000259" key="11">
    <source>
        <dbReference type="Pfam" id="PF16177"/>
    </source>
</evidence>